<feature type="compositionally biased region" description="Polar residues" evidence="4">
    <location>
        <begin position="38"/>
        <end position="56"/>
    </location>
</feature>
<organism evidence="6 7">
    <name type="scientific">Rubus argutus</name>
    <name type="common">Southern blackberry</name>
    <dbReference type="NCBI Taxonomy" id="59490"/>
    <lineage>
        <taxon>Eukaryota</taxon>
        <taxon>Viridiplantae</taxon>
        <taxon>Streptophyta</taxon>
        <taxon>Embryophyta</taxon>
        <taxon>Tracheophyta</taxon>
        <taxon>Spermatophyta</taxon>
        <taxon>Magnoliopsida</taxon>
        <taxon>eudicotyledons</taxon>
        <taxon>Gunneridae</taxon>
        <taxon>Pentapetalae</taxon>
        <taxon>rosids</taxon>
        <taxon>fabids</taxon>
        <taxon>Rosales</taxon>
        <taxon>Rosaceae</taxon>
        <taxon>Rosoideae</taxon>
        <taxon>Rosoideae incertae sedis</taxon>
        <taxon>Rubus</taxon>
    </lineage>
</organism>
<comment type="similarity">
    <text evidence="1">Belongs to the PPR family. PCMP-H subfamily.</text>
</comment>
<dbReference type="AlphaFoldDB" id="A0AAW1W686"/>
<dbReference type="InterPro" id="IPR046848">
    <property type="entry name" value="E_motif"/>
</dbReference>
<dbReference type="GO" id="GO:0003723">
    <property type="term" value="F:RNA binding"/>
    <property type="evidence" value="ECO:0007669"/>
    <property type="project" value="InterPro"/>
</dbReference>
<dbReference type="PANTHER" id="PTHR47926:SF490">
    <property type="entry name" value="REPEAT-LIKE SUPERFAMILY PROTEIN, PUTATIVE-RELATED"/>
    <property type="match status" value="1"/>
</dbReference>
<dbReference type="FunFam" id="1.25.40.10:FF:000427">
    <property type="entry name" value="Pentatricopeptide repeat-containing protein chloroplastic"/>
    <property type="match status" value="1"/>
</dbReference>
<feature type="region of interest" description="Disordered" evidence="4">
    <location>
        <begin position="37"/>
        <end position="56"/>
    </location>
</feature>
<dbReference type="GO" id="GO:0008270">
    <property type="term" value="F:zinc ion binding"/>
    <property type="evidence" value="ECO:0007669"/>
    <property type="project" value="InterPro"/>
</dbReference>
<evidence type="ECO:0000256" key="4">
    <source>
        <dbReference type="SAM" id="MobiDB-lite"/>
    </source>
</evidence>
<feature type="repeat" description="PPR" evidence="3">
    <location>
        <begin position="532"/>
        <end position="567"/>
    </location>
</feature>
<dbReference type="NCBIfam" id="TIGR00756">
    <property type="entry name" value="PPR"/>
    <property type="match status" value="5"/>
</dbReference>
<proteinExistence type="inferred from homology"/>
<evidence type="ECO:0000313" key="6">
    <source>
        <dbReference type="EMBL" id="KAK9919480.1"/>
    </source>
</evidence>
<evidence type="ECO:0000256" key="3">
    <source>
        <dbReference type="PROSITE-ProRule" id="PRU00708"/>
    </source>
</evidence>
<dbReference type="Pfam" id="PF14432">
    <property type="entry name" value="DYW_deaminase"/>
    <property type="match status" value="1"/>
</dbReference>
<dbReference type="EMBL" id="JBEDUW010000006">
    <property type="protein sequence ID" value="KAK9919480.1"/>
    <property type="molecule type" value="Genomic_DNA"/>
</dbReference>
<sequence>MDQIMVTAKPHLLSSTLLPLTIQKLQQPILPSKCKFKFNQTPHSNSDQPGTASSFTPNLEQTQQIHAHMIKTQFDHTLQIPLKPLQTHLSRGAQYNFLITSYIKNNRPKIALQLYTQMRRMDTQVDNFTIPTVLKACGQSCLEFLGRETHGFALKSGWDSDVFVCNALIQMYSECGSLVLARLVFDQMTERDGVSWSTMINSYVRNRVLGEALELIRDMYCMQVKPSEVAMISMVSLFADITDMKMGKAMHAYVARNSSNEKLVVPTTTALVDMYVKCGNLAYARRLFDGLAQKSIVSWTAMIAGCIRCNELEEGAKLFNRMLEERKFPNEITMLSLVIESGSVGALELGKWLHAYILRNGFSMSLALATALVDMYGKCGETEYARALFDSMENKDVMIWSAMISAYARAHRTNQASLLFARMRDSGIRPNQVTMVSLISLCAEVGALDLGKWVHSYINQQRIEVDVILRTALVDMYAKCGEIDVGLRLFHKATNRDSRMWNAMITGLAMHGCGKEALELFEEMERQGVKPNDVTFIGLLHACSHAGLVADGKRVFKKMLHDFGLAPKVEHYGCMVDLLGRAGKLDEAHELIKSMPLEPNTIVWGSLLAACKIHKSPDLAEVAARQLLELEPQNCGYNVLMSNIYAASNRWIDVAGVRKALKDKGTKKEPGLSSIEVNGAVHDFMMGDKTHPRTRKIYEMLAEMIKKLKEAGYTPNTSVVLQNIDEEEKETALNYHSEKLAMACGLISTAAGTPIRIVKNLRVCDDCHTATKLLSKIYGRVIIVRDRNRFHHFREGSCSCGDYW</sequence>
<feature type="repeat" description="PPR" evidence="3">
    <location>
        <begin position="192"/>
        <end position="226"/>
    </location>
</feature>
<evidence type="ECO:0000313" key="7">
    <source>
        <dbReference type="Proteomes" id="UP001457282"/>
    </source>
</evidence>
<dbReference type="Proteomes" id="UP001457282">
    <property type="component" value="Unassembled WGS sequence"/>
</dbReference>
<dbReference type="Pfam" id="PF20431">
    <property type="entry name" value="E_motif"/>
    <property type="match status" value="1"/>
</dbReference>
<accession>A0AAW1W686</accession>
<comment type="caution">
    <text evidence="6">The sequence shown here is derived from an EMBL/GenBank/DDBJ whole genome shotgun (WGS) entry which is preliminary data.</text>
</comment>
<keyword evidence="7" id="KW-1185">Reference proteome</keyword>
<feature type="repeat" description="PPR" evidence="3">
    <location>
        <begin position="295"/>
        <end position="329"/>
    </location>
</feature>
<reference evidence="6 7" key="1">
    <citation type="journal article" date="2023" name="G3 (Bethesda)">
        <title>A chromosome-length genome assembly and annotation of blackberry (Rubus argutus, cv. 'Hillquist').</title>
        <authorList>
            <person name="Bruna T."/>
            <person name="Aryal R."/>
            <person name="Dudchenko O."/>
            <person name="Sargent D.J."/>
            <person name="Mead D."/>
            <person name="Buti M."/>
            <person name="Cavallini A."/>
            <person name="Hytonen T."/>
            <person name="Andres J."/>
            <person name="Pham M."/>
            <person name="Weisz D."/>
            <person name="Mascagni F."/>
            <person name="Usai G."/>
            <person name="Natali L."/>
            <person name="Bassil N."/>
            <person name="Fernandez G.E."/>
            <person name="Lomsadze A."/>
            <person name="Armour M."/>
            <person name="Olukolu B."/>
            <person name="Poorten T."/>
            <person name="Britton C."/>
            <person name="Davik J."/>
            <person name="Ashrafi H."/>
            <person name="Aiden E.L."/>
            <person name="Borodovsky M."/>
            <person name="Worthington M."/>
        </authorList>
    </citation>
    <scope>NUCLEOTIDE SEQUENCE [LARGE SCALE GENOMIC DNA]</scope>
    <source>
        <strain evidence="6">PI 553951</strain>
    </source>
</reference>
<evidence type="ECO:0000256" key="2">
    <source>
        <dbReference type="ARBA" id="ARBA00022737"/>
    </source>
</evidence>
<dbReference type="Gene3D" id="1.25.40.10">
    <property type="entry name" value="Tetratricopeptide repeat domain"/>
    <property type="match status" value="4"/>
</dbReference>
<dbReference type="InterPro" id="IPR046960">
    <property type="entry name" value="PPR_At4g14850-like_plant"/>
</dbReference>
<feature type="repeat" description="PPR" evidence="3">
    <location>
        <begin position="396"/>
        <end position="430"/>
    </location>
</feature>
<dbReference type="PROSITE" id="PS51375">
    <property type="entry name" value="PPR"/>
    <property type="match status" value="6"/>
</dbReference>
<dbReference type="InterPro" id="IPR046849">
    <property type="entry name" value="E2_motif"/>
</dbReference>
<dbReference type="FunFam" id="1.25.40.10:FF:001050">
    <property type="entry name" value="Pentatricopeptide repeat-containing protein At2g33760"/>
    <property type="match status" value="1"/>
</dbReference>
<dbReference type="GO" id="GO:0009451">
    <property type="term" value="P:RNA modification"/>
    <property type="evidence" value="ECO:0007669"/>
    <property type="project" value="InterPro"/>
</dbReference>
<dbReference type="Pfam" id="PF01535">
    <property type="entry name" value="PPR"/>
    <property type="match status" value="4"/>
</dbReference>
<protein>
    <recommendedName>
        <fullName evidence="5">DYW domain-containing protein</fullName>
    </recommendedName>
</protein>
<feature type="domain" description="DYW" evidence="5">
    <location>
        <begin position="712"/>
        <end position="804"/>
    </location>
</feature>
<dbReference type="Pfam" id="PF20430">
    <property type="entry name" value="Eplus_motif"/>
    <property type="match status" value="1"/>
</dbReference>
<dbReference type="Pfam" id="PF13041">
    <property type="entry name" value="PPR_2"/>
    <property type="match status" value="3"/>
</dbReference>
<feature type="repeat" description="PPR" evidence="3">
    <location>
        <begin position="161"/>
        <end position="191"/>
    </location>
</feature>
<evidence type="ECO:0000256" key="1">
    <source>
        <dbReference type="ARBA" id="ARBA00006643"/>
    </source>
</evidence>
<dbReference type="FunFam" id="1.25.40.10:FF:000231">
    <property type="entry name" value="Pentatricopeptide repeat-containing protein chloroplastic"/>
    <property type="match status" value="1"/>
</dbReference>
<dbReference type="InterPro" id="IPR011990">
    <property type="entry name" value="TPR-like_helical_dom_sf"/>
</dbReference>
<evidence type="ECO:0000259" key="5">
    <source>
        <dbReference type="Pfam" id="PF14432"/>
    </source>
</evidence>
<dbReference type="GO" id="GO:0031425">
    <property type="term" value="P:chloroplast RNA processing"/>
    <property type="evidence" value="ECO:0007669"/>
    <property type="project" value="UniProtKB-ARBA"/>
</dbReference>
<dbReference type="PANTHER" id="PTHR47926">
    <property type="entry name" value="PENTATRICOPEPTIDE REPEAT-CONTAINING PROTEIN"/>
    <property type="match status" value="1"/>
</dbReference>
<dbReference type="InterPro" id="IPR032867">
    <property type="entry name" value="DYW_dom"/>
</dbReference>
<dbReference type="FunFam" id="1.25.40.10:FF:000031">
    <property type="entry name" value="Pentatricopeptide repeat-containing protein mitochondrial"/>
    <property type="match status" value="1"/>
</dbReference>
<keyword evidence="2" id="KW-0677">Repeat</keyword>
<dbReference type="InterPro" id="IPR002885">
    <property type="entry name" value="PPR_rpt"/>
</dbReference>
<gene>
    <name evidence="6" type="ORF">M0R45_028071</name>
</gene>
<feature type="repeat" description="PPR" evidence="3">
    <location>
        <begin position="497"/>
        <end position="531"/>
    </location>
</feature>
<name>A0AAW1W686_RUBAR</name>